<sequence>MEILEGQTMDLDGIDLGPLVPHEVEKRGQTKDGLSFWVREWGGGRGNLGCSILTVSPDISMHKFRGRDREGSVGSMYLLIFEGLRTGILRHRSPRTEAPGPDNKVFWDASKGKNVLTVTAIGAPVWASVPVGTDKRDRKNGFMTGLTWQDYLDGKRSTFASKEQQDRALEVLPELFLAICGSLSKGGETLAMRYSDELQDEISSGKLISHA</sequence>
<evidence type="ECO:0000313" key="2">
    <source>
        <dbReference type="Proteomes" id="UP000199283"/>
    </source>
</evidence>
<proteinExistence type="predicted"/>
<dbReference type="RefSeq" id="WP_139204661.1">
    <property type="nucleotide sequence ID" value="NZ_FNZQ01000001.1"/>
</dbReference>
<evidence type="ECO:0000313" key="1">
    <source>
        <dbReference type="EMBL" id="SEK63351.1"/>
    </source>
</evidence>
<reference evidence="1 2" key="1">
    <citation type="submission" date="2016-10" db="EMBL/GenBank/DDBJ databases">
        <authorList>
            <person name="de Groot N.N."/>
        </authorList>
    </citation>
    <scope>NUCLEOTIDE SEQUENCE [LARGE SCALE GENOMIC DNA]</scope>
    <source>
        <strain evidence="1 2">DSM 14858</strain>
    </source>
</reference>
<dbReference type="AlphaFoldDB" id="A0A1H7ILG6"/>
<dbReference type="EMBL" id="FNZQ01000001">
    <property type="protein sequence ID" value="SEK63351.1"/>
    <property type="molecule type" value="Genomic_DNA"/>
</dbReference>
<keyword evidence="2" id="KW-1185">Reference proteome</keyword>
<protein>
    <submittedName>
        <fullName evidence="1">Uncharacterized protein</fullName>
    </submittedName>
</protein>
<dbReference type="OrthoDB" id="9843911at2"/>
<dbReference type="Proteomes" id="UP000199283">
    <property type="component" value="Unassembled WGS sequence"/>
</dbReference>
<accession>A0A1H7ILG6</accession>
<organism evidence="1 2">
    <name type="scientific">Jannaschia helgolandensis</name>
    <dbReference type="NCBI Taxonomy" id="188906"/>
    <lineage>
        <taxon>Bacteria</taxon>
        <taxon>Pseudomonadati</taxon>
        <taxon>Pseudomonadota</taxon>
        <taxon>Alphaproteobacteria</taxon>
        <taxon>Rhodobacterales</taxon>
        <taxon>Roseobacteraceae</taxon>
        <taxon>Jannaschia</taxon>
    </lineage>
</organism>
<name>A0A1H7ILG6_9RHOB</name>
<gene>
    <name evidence="1" type="ORF">SAMN04488526_1094</name>
</gene>